<dbReference type="PANTHER" id="PTHR47737">
    <property type="entry name" value="GLYCINE BETAINE/PROLINE BETAINE TRANSPORT SYSTEM PERMEASE PROTEIN PROW"/>
    <property type="match status" value="1"/>
</dbReference>
<evidence type="ECO:0000313" key="8">
    <source>
        <dbReference type="Proteomes" id="UP001500752"/>
    </source>
</evidence>
<dbReference type="Gene3D" id="3.40.190.100">
    <property type="entry name" value="Glycine betaine-binding periplasmic protein, domain 2"/>
    <property type="match status" value="1"/>
</dbReference>
<feature type="domain" description="ABC-type glycine betaine transport system substrate-binding" evidence="6">
    <location>
        <begin position="33"/>
        <end position="278"/>
    </location>
</feature>
<evidence type="ECO:0000256" key="1">
    <source>
        <dbReference type="ARBA" id="ARBA00004236"/>
    </source>
</evidence>
<dbReference type="SUPFAM" id="SSF53850">
    <property type="entry name" value="Periplasmic binding protein-like II"/>
    <property type="match status" value="1"/>
</dbReference>
<dbReference type="CDD" id="cd13639">
    <property type="entry name" value="PBP2_OpuAC_like"/>
    <property type="match status" value="1"/>
</dbReference>
<proteinExistence type="predicted"/>
<evidence type="ECO:0000313" key="7">
    <source>
        <dbReference type="EMBL" id="GAA3679800.1"/>
    </source>
</evidence>
<keyword evidence="2" id="KW-0813">Transport</keyword>
<evidence type="ECO:0000256" key="3">
    <source>
        <dbReference type="ARBA" id="ARBA00022475"/>
    </source>
</evidence>
<feature type="chain" id="PRO_5045548933" evidence="5">
    <location>
        <begin position="21"/>
        <end position="291"/>
    </location>
</feature>
<dbReference type="Pfam" id="PF04069">
    <property type="entry name" value="OpuAC"/>
    <property type="match status" value="1"/>
</dbReference>
<evidence type="ECO:0000256" key="2">
    <source>
        <dbReference type="ARBA" id="ARBA00022448"/>
    </source>
</evidence>
<dbReference type="EMBL" id="BAABEO010000011">
    <property type="protein sequence ID" value="GAA3679800.1"/>
    <property type="molecule type" value="Genomic_DNA"/>
</dbReference>
<reference evidence="8" key="1">
    <citation type="journal article" date="2019" name="Int. J. Syst. Evol. Microbiol.">
        <title>The Global Catalogue of Microorganisms (GCM) 10K type strain sequencing project: providing services to taxonomists for standard genome sequencing and annotation.</title>
        <authorList>
            <consortium name="The Broad Institute Genomics Platform"/>
            <consortium name="The Broad Institute Genome Sequencing Center for Infectious Disease"/>
            <person name="Wu L."/>
            <person name="Ma J."/>
        </authorList>
    </citation>
    <scope>NUCLEOTIDE SEQUENCE [LARGE SCALE GENOMIC DNA]</scope>
    <source>
        <strain evidence="8">JCM 30742</strain>
    </source>
</reference>
<keyword evidence="8" id="KW-1185">Reference proteome</keyword>
<keyword evidence="3" id="KW-1003">Cell membrane</keyword>
<sequence>MKKRIGAVLAGALFATTLTACSGVDTSGGGEETIKFATVAGWDDTEAVTALWTALLEDRGYQVDSTAVDLAAGIAGVARGDLDGYLNLWLPSTHEAPVAAHRDDLVILDEPFFDDDRQVLVVPDFVEENTIEEFVQNSDKYGNKIVGIEAGSGNMKLLPDVMKTYGAEDKIDIVEGSTPAALAELEKATKNNEHVAISLWQPHWVFADMPVKALEDPKGGWPAPDGSYVGLSKKFAEAQPDIVKWMGNSKLTADQYASLMAAVNDADDQVKGARTWLEIPENKAAVDQWFN</sequence>
<dbReference type="RefSeq" id="WP_345150099.1">
    <property type="nucleotide sequence ID" value="NZ_BAABEO010000011.1"/>
</dbReference>
<keyword evidence="4" id="KW-0472">Membrane</keyword>
<comment type="subcellular location">
    <subcellularLocation>
        <location evidence="1">Cell membrane</location>
    </subcellularLocation>
</comment>
<evidence type="ECO:0000256" key="4">
    <source>
        <dbReference type="ARBA" id="ARBA00023136"/>
    </source>
</evidence>
<evidence type="ECO:0000256" key="5">
    <source>
        <dbReference type="SAM" id="SignalP"/>
    </source>
</evidence>
<dbReference type="InterPro" id="IPR007210">
    <property type="entry name" value="ABC_Gly_betaine_transp_sub-bd"/>
</dbReference>
<accession>A0ABP7C886</accession>
<dbReference type="Gene3D" id="3.40.190.10">
    <property type="entry name" value="Periplasmic binding protein-like II"/>
    <property type="match status" value="1"/>
</dbReference>
<evidence type="ECO:0000259" key="6">
    <source>
        <dbReference type="Pfam" id="PF04069"/>
    </source>
</evidence>
<gene>
    <name evidence="7" type="ORF">GCM10023081_17480</name>
</gene>
<dbReference type="PANTHER" id="PTHR47737:SF1">
    <property type="entry name" value="GLYCINE BETAINE_PROLINE BETAINE TRANSPORT SYSTEM PERMEASE PROTEIN PROW"/>
    <property type="match status" value="1"/>
</dbReference>
<protein>
    <submittedName>
        <fullName evidence="7">Glycine betaine ABC transporter substrate-binding protein</fullName>
    </submittedName>
</protein>
<dbReference type="Proteomes" id="UP001500752">
    <property type="component" value="Unassembled WGS sequence"/>
</dbReference>
<comment type="caution">
    <text evidence="7">The sequence shown here is derived from an EMBL/GenBank/DDBJ whole genome shotgun (WGS) entry which is preliminary data.</text>
</comment>
<feature type="signal peptide" evidence="5">
    <location>
        <begin position="1"/>
        <end position="20"/>
    </location>
</feature>
<organism evidence="7 8">
    <name type="scientific">Arthrobacter ginkgonis</name>
    <dbReference type="NCBI Taxonomy" id="1630594"/>
    <lineage>
        <taxon>Bacteria</taxon>
        <taxon>Bacillati</taxon>
        <taxon>Actinomycetota</taxon>
        <taxon>Actinomycetes</taxon>
        <taxon>Micrococcales</taxon>
        <taxon>Micrococcaceae</taxon>
        <taxon>Arthrobacter</taxon>
    </lineage>
</organism>
<keyword evidence="5" id="KW-0732">Signal</keyword>
<dbReference type="PROSITE" id="PS51257">
    <property type="entry name" value="PROKAR_LIPOPROTEIN"/>
    <property type="match status" value="1"/>
</dbReference>
<name>A0ABP7C886_9MICC</name>